<feature type="transmembrane region" description="Helical" evidence="1">
    <location>
        <begin position="63"/>
        <end position="83"/>
    </location>
</feature>
<keyword evidence="3" id="KW-1185">Reference proteome</keyword>
<evidence type="ECO:0000313" key="2">
    <source>
        <dbReference type="EMBL" id="MCO0831868.1"/>
    </source>
</evidence>
<evidence type="ECO:0000313" key="3">
    <source>
        <dbReference type="Proteomes" id="UP001523234"/>
    </source>
</evidence>
<keyword evidence="1" id="KW-1133">Transmembrane helix</keyword>
<name>A0ABT0ZPG1_9LACO</name>
<dbReference type="Pfam" id="PF05656">
    <property type="entry name" value="DUF805"/>
    <property type="match status" value="1"/>
</dbReference>
<dbReference type="PANTHER" id="PTHR34980:SF2">
    <property type="entry name" value="INNER MEMBRANE PROTEIN YHAH-RELATED"/>
    <property type="match status" value="1"/>
</dbReference>
<evidence type="ECO:0000256" key="1">
    <source>
        <dbReference type="SAM" id="Phobius"/>
    </source>
</evidence>
<sequence>MIQAYIDYWKNYANFKGQSSRSDYWWVFLANLIIVWVLGIIGFTGALMSYAENHSIHEAVKGMSIIPMIAVIILILYLLATIIPHLSLVYRRIKDTGLSGWWFLVEIVYLISGNANHLGGLGNVAAFDSLISLVAAITLIVIYCQPTGKFDKKN</sequence>
<comment type="caution">
    <text evidence="2">The sequence shown here is derived from an EMBL/GenBank/DDBJ whole genome shotgun (WGS) entry which is preliminary data.</text>
</comment>
<keyword evidence="1" id="KW-0812">Transmembrane</keyword>
<dbReference type="RefSeq" id="WP_252442546.1">
    <property type="nucleotide sequence ID" value="NZ_JAMWYK010000002.1"/>
</dbReference>
<dbReference type="PANTHER" id="PTHR34980">
    <property type="entry name" value="INNER MEMBRANE PROTEIN-RELATED-RELATED"/>
    <property type="match status" value="1"/>
</dbReference>
<dbReference type="Proteomes" id="UP001523234">
    <property type="component" value="Unassembled WGS sequence"/>
</dbReference>
<gene>
    <name evidence="2" type="ORF">NFX39_02000</name>
</gene>
<dbReference type="EMBL" id="JAMWYK010000002">
    <property type="protein sequence ID" value="MCO0831868.1"/>
    <property type="molecule type" value="Genomic_DNA"/>
</dbReference>
<accession>A0ABT0ZPG1</accession>
<keyword evidence="1" id="KW-0472">Membrane</keyword>
<protein>
    <submittedName>
        <fullName evidence="2">DUF805 domain-containing protein</fullName>
    </submittedName>
</protein>
<feature type="transmembrane region" description="Helical" evidence="1">
    <location>
        <begin position="24"/>
        <end position="51"/>
    </location>
</feature>
<dbReference type="InterPro" id="IPR008523">
    <property type="entry name" value="DUF805"/>
</dbReference>
<organism evidence="2 3">
    <name type="scientific">Fructobacillus apis</name>
    <dbReference type="NCBI Taxonomy" id="2935017"/>
    <lineage>
        <taxon>Bacteria</taxon>
        <taxon>Bacillati</taxon>
        <taxon>Bacillota</taxon>
        <taxon>Bacilli</taxon>
        <taxon>Lactobacillales</taxon>
        <taxon>Lactobacillaceae</taxon>
        <taxon>Fructobacillus</taxon>
    </lineage>
</organism>
<reference evidence="2 3" key="1">
    <citation type="submission" date="2022-06" db="EMBL/GenBank/DDBJ databases">
        <title>Fructobacillus taiwanensis sp. nov., isolated from the honeybee.</title>
        <authorList>
            <person name="Chen Y.-S."/>
            <person name="Wang L.-T."/>
            <person name="Lee Y.-S."/>
            <person name="Chang Y.-C."/>
            <person name="Wu H.-C."/>
            <person name="Liao C.-Y."/>
            <person name="Chen W.-H."/>
            <person name="Deng J.-N."/>
            <person name="Wang Y.-H."/>
        </authorList>
    </citation>
    <scope>NUCLEOTIDE SEQUENCE [LARGE SCALE GENOMIC DNA]</scope>
    <source>
        <strain evidence="2 3">W13</strain>
    </source>
</reference>
<proteinExistence type="predicted"/>
<feature type="transmembrane region" description="Helical" evidence="1">
    <location>
        <begin position="124"/>
        <end position="144"/>
    </location>
</feature>
<feature type="transmembrane region" description="Helical" evidence="1">
    <location>
        <begin position="95"/>
        <end position="112"/>
    </location>
</feature>